<feature type="binding site" evidence="19">
    <location>
        <position position="350"/>
    </location>
    <ligand>
        <name>GTP</name>
        <dbReference type="ChEBI" id="CHEBI:37565"/>
    </ligand>
</feature>
<comment type="catalytic activity">
    <reaction evidence="18 19">
        <text>GTP + 4 H2O = 2,5-diamino-6-hydroxy-4-(5-phosphoribosylamino)-pyrimidine + formate + 2 phosphate + 3 H(+)</text>
        <dbReference type="Rhea" id="RHEA:23704"/>
        <dbReference type="ChEBI" id="CHEBI:15377"/>
        <dbReference type="ChEBI" id="CHEBI:15378"/>
        <dbReference type="ChEBI" id="CHEBI:15740"/>
        <dbReference type="ChEBI" id="CHEBI:37565"/>
        <dbReference type="ChEBI" id="CHEBI:43474"/>
        <dbReference type="ChEBI" id="CHEBI:58614"/>
        <dbReference type="EC" id="3.5.4.25"/>
    </reaction>
</comment>
<dbReference type="Proteomes" id="UP000281498">
    <property type="component" value="Unassembled WGS sequence"/>
</dbReference>
<evidence type="ECO:0000256" key="10">
    <source>
        <dbReference type="ARBA" id="ARBA00022801"/>
    </source>
</evidence>
<evidence type="ECO:0000256" key="9">
    <source>
        <dbReference type="ARBA" id="ARBA00022741"/>
    </source>
</evidence>
<evidence type="ECO:0000256" key="13">
    <source>
        <dbReference type="ARBA" id="ARBA00023134"/>
    </source>
</evidence>
<feature type="active site" description="Proton acceptor; for GTP cyclohydrolase activity" evidence="19">
    <location>
        <position position="327"/>
    </location>
</feature>
<feature type="site" description="Essential for DHBP synthase activity" evidence="19">
    <location>
        <position position="162"/>
    </location>
</feature>
<feature type="binding site" evidence="19">
    <location>
        <position position="266"/>
    </location>
    <ligand>
        <name>Zn(2+)</name>
        <dbReference type="ChEBI" id="CHEBI:29105"/>
        <note>catalytic</note>
    </ligand>
</feature>
<evidence type="ECO:0000256" key="19">
    <source>
        <dbReference type="HAMAP-Rule" id="MF_01283"/>
    </source>
</evidence>
<evidence type="ECO:0000256" key="15">
    <source>
        <dbReference type="ARBA" id="ARBA00023239"/>
    </source>
</evidence>
<evidence type="ECO:0000259" key="20">
    <source>
        <dbReference type="Pfam" id="PF00925"/>
    </source>
</evidence>
<dbReference type="EC" id="3.5.4.25" evidence="19"/>
<dbReference type="InterPro" id="IPR000422">
    <property type="entry name" value="DHBP_synthase_RibB"/>
</dbReference>
<dbReference type="InterPro" id="IPR016299">
    <property type="entry name" value="Riboflavin_synth_RibBA"/>
</dbReference>
<feature type="binding site" evidence="19">
    <location>
        <position position="27"/>
    </location>
    <ligand>
        <name>Mg(2+)</name>
        <dbReference type="ChEBI" id="CHEBI:18420"/>
        <label>2</label>
    </ligand>
</feature>
<evidence type="ECO:0000256" key="7">
    <source>
        <dbReference type="ARBA" id="ARBA00022619"/>
    </source>
</evidence>
<dbReference type="GO" id="GO:0005829">
    <property type="term" value="C:cytosol"/>
    <property type="evidence" value="ECO:0007669"/>
    <property type="project" value="TreeGrafter"/>
</dbReference>
<feature type="binding site" evidence="19">
    <location>
        <begin position="293"/>
        <end position="295"/>
    </location>
    <ligand>
        <name>GTP</name>
        <dbReference type="ChEBI" id="CHEBI:37565"/>
    </ligand>
</feature>
<feature type="binding site" evidence="19">
    <location>
        <begin position="250"/>
        <end position="254"/>
    </location>
    <ligand>
        <name>GTP</name>
        <dbReference type="ChEBI" id="CHEBI:37565"/>
    </ligand>
</feature>
<evidence type="ECO:0000313" key="21">
    <source>
        <dbReference type="EMBL" id="RKL67829.1"/>
    </source>
</evidence>
<feature type="binding site" evidence="19">
    <location>
        <position position="141"/>
    </location>
    <ligand>
        <name>Mg(2+)</name>
        <dbReference type="ChEBI" id="CHEBI:18420"/>
        <label>2</label>
    </ligand>
</feature>
<comment type="catalytic activity">
    <reaction evidence="1 19">
        <text>D-ribulose 5-phosphate = (2S)-2-hydroxy-3-oxobutyl phosphate + formate + H(+)</text>
        <dbReference type="Rhea" id="RHEA:18457"/>
        <dbReference type="ChEBI" id="CHEBI:15378"/>
        <dbReference type="ChEBI" id="CHEBI:15740"/>
        <dbReference type="ChEBI" id="CHEBI:58121"/>
        <dbReference type="ChEBI" id="CHEBI:58830"/>
        <dbReference type="EC" id="4.1.99.12"/>
    </reaction>
</comment>
<dbReference type="PANTHER" id="PTHR21327">
    <property type="entry name" value="GTP CYCLOHYDROLASE II-RELATED"/>
    <property type="match status" value="1"/>
</dbReference>
<feature type="site" description="Essential for DHBP synthase activity" evidence="19">
    <location>
        <position position="124"/>
    </location>
</feature>
<keyword evidence="14 19" id="KW-0464">Manganese</keyword>
<dbReference type="InterPro" id="IPR032677">
    <property type="entry name" value="GTP_cyclohydro_II"/>
</dbReference>
<dbReference type="InterPro" id="IPR017945">
    <property type="entry name" value="DHBP_synth_RibB-like_a/b_dom"/>
</dbReference>
<evidence type="ECO:0000256" key="6">
    <source>
        <dbReference type="ARBA" id="ARBA00005520"/>
    </source>
</evidence>
<evidence type="ECO:0000256" key="3">
    <source>
        <dbReference type="ARBA" id="ARBA00002284"/>
    </source>
</evidence>
<evidence type="ECO:0000313" key="22">
    <source>
        <dbReference type="Proteomes" id="UP000281498"/>
    </source>
</evidence>
<dbReference type="HAMAP" id="MF_01283">
    <property type="entry name" value="RibBA"/>
    <property type="match status" value="1"/>
</dbReference>
<keyword evidence="11 19" id="KW-0862">Zinc</keyword>
<evidence type="ECO:0000256" key="12">
    <source>
        <dbReference type="ARBA" id="ARBA00022842"/>
    </source>
</evidence>
<evidence type="ECO:0000256" key="16">
    <source>
        <dbReference type="ARBA" id="ARBA00023268"/>
    </source>
</evidence>
<comment type="function">
    <text evidence="3 19">Catalyzes the conversion of D-ribulose 5-phosphate to formate and 3,4-dihydroxy-2-butanone 4-phosphate.</text>
</comment>
<comment type="pathway">
    <text evidence="5 19">Cofactor biosynthesis; riboflavin biosynthesis; 2-hydroxy-3-oxobutyl phosphate from D-ribulose 5-phosphate: step 1/1.</text>
</comment>
<organism evidence="21 22">
    <name type="scientific">Salipaludibacillus neizhouensis</name>
    <dbReference type="NCBI Taxonomy" id="885475"/>
    <lineage>
        <taxon>Bacteria</taxon>
        <taxon>Bacillati</taxon>
        <taxon>Bacillota</taxon>
        <taxon>Bacilli</taxon>
        <taxon>Bacillales</taxon>
        <taxon>Bacillaceae</taxon>
    </lineage>
</organism>
<dbReference type="NCBIfam" id="TIGR00506">
    <property type="entry name" value="ribB"/>
    <property type="match status" value="1"/>
</dbReference>
<keyword evidence="9 19" id="KW-0547">Nucleotide-binding</keyword>
<evidence type="ECO:0000256" key="11">
    <source>
        <dbReference type="ARBA" id="ARBA00022833"/>
    </source>
</evidence>
<evidence type="ECO:0000256" key="14">
    <source>
        <dbReference type="ARBA" id="ARBA00023211"/>
    </source>
</evidence>
<dbReference type="EMBL" id="PDOE01000003">
    <property type="protein sequence ID" value="RKL67829.1"/>
    <property type="molecule type" value="Genomic_DNA"/>
</dbReference>
<dbReference type="PANTHER" id="PTHR21327:SF18">
    <property type="entry name" value="3,4-DIHYDROXY-2-BUTANONE 4-PHOSPHATE SYNTHASE"/>
    <property type="match status" value="1"/>
</dbReference>
<comment type="cofactor">
    <cofactor evidence="19">
        <name>Mg(2+)</name>
        <dbReference type="ChEBI" id="CHEBI:18420"/>
    </cofactor>
    <cofactor evidence="19">
        <name>Mn(2+)</name>
        <dbReference type="ChEBI" id="CHEBI:29035"/>
    </cofactor>
    <text evidence="19">Binds 2 divalent metal cations per subunit. Magnesium or manganese.</text>
</comment>
<dbReference type="Pfam" id="PF00925">
    <property type="entry name" value="GTP_cyclohydro2"/>
    <property type="match status" value="1"/>
</dbReference>
<dbReference type="NCBIfam" id="NF001591">
    <property type="entry name" value="PRK00393.1"/>
    <property type="match status" value="1"/>
</dbReference>
<feature type="binding site" evidence="19">
    <location>
        <position position="255"/>
    </location>
    <ligand>
        <name>Zn(2+)</name>
        <dbReference type="ChEBI" id="CHEBI:29105"/>
        <note>catalytic</note>
    </ligand>
</feature>
<keyword evidence="12 19" id="KW-0460">Magnesium</keyword>
<dbReference type="GO" id="GO:0003935">
    <property type="term" value="F:GTP cyclohydrolase II activity"/>
    <property type="evidence" value="ECO:0007669"/>
    <property type="project" value="UniProtKB-UniRule"/>
</dbReference>
<dbReference type="SUPFAM" id="SSF55821">
    <property type="entry name" value="YrdC/RibB"/>
    <property type="match status" value="1"/>
</dbReference>
<evidence type="ECO:0000256" key="5">
    <source>
        <dbReference type="ARBA" id="ARBA00004904"/>
    </source>
</evidence>
<feature type="binding site" evidence="19">
    <location>
        <position position="271"/>
    </location>
    <ligand>
        <name>GTP</name>
        <dbReference type="ChEBI" id="CHEBI:37565"/>
    </ligand>
</feature>
<keyword evidence="8 19" id="KW-0479">Metal-binding</keyword>
<comment type="function">
    <text evidence="17 19">Catalyzes the conversion of GTP to 2,5-diamino-6-ribosylamino-4(3H)-pyrimidinone 5'-phosphate (DARP), formate and pyrophosphate.</text>
</comment>
<feature type="domain" description="GTP cyclohydrolase II" evidence="20">
    <location>
        <begin position="207"/>
        <end position="370"/>
    </location>
</feature>
<evidence type="ECO:0000256" key="2">
    <source>
        <dbReference type="ARBA" id="ARBA00001936"/>
    </source>
</evidence>
<comment type="similarity">
    <text evidence="19">In the C-terminal section; belongs to the GTP cyclohydrolase II family.</text>
</comment>
<dbReference type="InterPro" id="IPR000926">
    <property type="entry name" value="RibA"/>
</dbReference>
<accession>A0A3A9K6F5</accession>
<dbReference type="UniPathway" id="UPA00275">
    <property type="reaction ID" value="UER00399"/>
</dbReference>
<dbReference type="FunFam" id="3.90.870.10:FF:000001">
    <property type="entry name" value="Riboflavin biosynthesis protein RibBA"/>
    <property type="match status" value="1"/>
</dbReference>
<dbReference type="FunFam" id="3.40.50.10990:FF:000001">
    <property type="entry name" value="Riboflavin biosynthesis protein RibBA"/>
    <property type="match status" value="1"/>
</dbReference>
<protein>
    <recommendedName>
        <fullName evidence="19">Riboflavin biosynthesis protein RibBA</fullName>
    </recommendedName>
    <domain>
        <recommendedName>
            <fullName evidence="19">3,4-dihydroxy-2-butanone 4-phosphate synthase</fullName>
            <shortName evidence="19">DHBP synthase</shortName>
            <ecNumber evidence="19">4.1.99.12</ecNumber>
        </recommendedName>
    </domain>
    <domain>
        <recommendedName>
            <fullName evidence="19">GTP cyclohydrolase-2</fullName>
            <ecNumber evidence="19">3.5.4.25</ecNumber>
        </recommendedName>
        <alternativeName>
            <fullName evidence="19">GTP cyclohydrolase II</fullName>
        </alternativeName>
    </domain>
</protein>
<dbReference type="Pfam" id="PF00926">
    <property type="entry name" value="DHBP_synthase"/>
    <property type="match status" value="1"/>
</dbReference>
<sequence>MFDPIEEAIYALAQGEVVIVCDDEDRENEGDFVALAEKTTPEVINFMITHGRGLVCAPITPERAEKLGLSSMVDRNSDPHGTAFTVSIDHKHTTTGISAPERSITVKSLIDKNTKAADFQRPGHIFPLIAKEGGVLRRAGHTEATVDLARLCGSEPAGVICEIIKEDGTMARVPDLHKIALEHNLKMITIKDLIKYRNRKDKLVQQEVEINLPTDFGDFKAFGYSNVVDGKEHVAIVKGEIGGEKPTLVRVHSECLTGDVFGSQRCDCKPQLHAALAQIEEAGSGVVLYMRQEGRGIGLLNKMRAYKLQEEGYDTVQANEKLGFAPDLRDYGIGAQILRDLGIRKMKLLTNNPRKITGLSGYDLEIVDRIALQMPQTKNNENYLKTKKEKLGHYLHL</sequence>
<keyword evidence="15 19" id="KW-0456">Lyase</keyword>
<dbReference type="OrthoDB" id="9793111at2"/>
<dbReference type="EC" id="4.1.99.12" evidence="19"/>
<feature type="binding site" evidence="19">
    <location>
        <position position="27"/>
    </location>
    <ligand>
        <name>Mg(2+)</name>
        <dbReference type="ChEBI" id="CHEBI:18420"/>
        <label>1</label>
    </ligand>
</feature>
<keyword evidence="22" id="KW-1185">Reference proteome</keyword>
<comment type="cofactor">
    <cofactor evidence="19">
        <name>Zn(2+)</name>
        <dbReference type="ChEBI" id="CHEBI:29105"/>
    </cofactor>
    <text evidence="19">Binds 1 zinc ion per subunit.</text>
</comment>
<dbReference type="GO" id="GO:0030145">
    <property type="term" value="F:manganese ion binding"/>
    <property type="evidence" value="ECO:0007669"/>
    <property type="project" value="UniProtKB-UniRule"/>
</dbReference>
<dbReference type="NCBIfam" id="NF006803">
    <property type="entry name" value="PRK09311.1"/>
    <property type="match status" value="1"/>
</dbReference>
<evidence type="ECO:0000256" key="1">
    <source>
        <dbReference type="ARBA" id="ARBA00000141"/>
    </source>
</evidence>
<reference evidence="21 22" key="1">
    <citation type="submission" date="2017-10" db="EMBL/GenBank/DDBJ databases">
        <title>Bacillus sp. nov., a halophilic bacterium isolated from a Keqin Lake.</title>
        <authorList>
            <person name="Wang H."/>
        </authorList>
    </citation>
    <scope>NUCLEOTIDE SEQUENCE [LARGE SCALE GENOMIC DNA]</scope>
    <source>
        <strain evidence="21 22">KCTC 13187</strain>
    </source>
</reference>
<dbReference type="GO" id="GO:0000287">
    <property type="term" value="F:magnesium ion binding"/>
    <property type="evidence" value="ECO:0007669"/>
    <property type="project" value="UniProtKB-UniRule"/>
</dbReference>
<comment type="pathway">
    <text evidence="4 19">Cofactor biosynthesis; riboflavin biosynthesis; 5-amino-6-(D-ribitylamino)uracil from GTP: step 1/4.</text>
</comment>
<comment type="caution">
    <text evidence="21">The sequence shown here is derived from an EMBL/GenBank/DDBJ whole genome shotgun (WGS) entry which is preliminary data.</text>
</comment>
<comment type="similarity">
    <text evidence="6 19">In the N-terminal section; belongs to the DHBP synthase family.</text>
</comment>
<feature type="binding site" evidence="19">
    <location>
        <position position="268"/>
    </location>
    <ligand>
        <name>Zn(2+)</name>
        <dbReference type="ChEBI" id="CHEBI:29105"/>
        <note>catalytic</note>
    </ligand>
</feature>
<dbReference type="InterPro" id="IPR036144">
    <property type="entry name" value="RibA-like_sf"/>
</dbReference>
<comment type="cofactor">
    <cofactor evidence="2">
        <name>Mn(2+)</name>
        <dbReference type="ChEBI" id="CHEBI:29035"/>
    </cofactor>
</comment>
<feature type="active site" description="Nucleophile; for GTP cyclohydrolase activity" evidence="19">
    <location>
        <position position="329"/>
    </location>
</feature>
<feature type="binding site" evidence="19">
    <location>
        <position position="162"/>
    </location>
    <ligand>
        <name>D-ribulose 5-phosphate</name>
        <dbReference type="ChEBI" id="CHEBI:58121"/>
    </ligand>
</feature>
<proteinExistence type="inferred from homology"/>
<keyword evidence="16 19" id="KW-0511">Multifunctional enzyme</keyword>
<name>A0A3A9K6F5_9BACI</name>
<evidence type="ECO:0000256" key="8">
    <source>
        <dbReference type="ARBA" id="ARBA00022723"/>
    </source>
</evidence>
<feature type="region of interest" description="GTP cyclohydrolase II" evidence="19">
    <location>
        <begin position="200"/>
        <end position="397"/>
    </location>
</feature>
<dbReference type="GO" id="GO:0008686">
    <property type="term" value="F:3,4-dihydroxy-2-butanone-4-phosphate synthase activity"/>
    <property type="evidence" value="ECO:0007669"/>
    <property type="project" value="UniProtKB-UniRule"/>
</dbReference>
<evidence type="ECO:0000256" key="17">
    <source>
        <dbReference type="ARBA" id="ARBA00043932"/>
    </source>
</evidence>
<keyword evidence="7 19" id="KW-0686">Riboflavin biosynthesis</keyword>
<feature type="binding site" evidence="19">
    <location>
        <position position="355"/>
    </location>
    <ligand>
        <name>GTP</name>
        <dbReference type="ChEBI" id="CHEBI:37565"/>
    </ligand>
</feature>
<dbReference type="AlphaFoldDB" id="A0A3A9K6F5"/>
<dbReference type="GO" id="GO:0008270">
    <property type="term" value="F:zinc ion binding"/>
    <property type="evidence" value="ECO:0007669"/>
    <property type="project" value="UniProtKB-UniRule"/>
</dbReference>
<dbReference type="GO" id="GO:0005525">
    <property type="term" value="F:GTP binding"/>
    <property type="evidence" value="ECO:0007669"/>
    <property type="project" value="UniProtKB-KW"/>
</dbReference>
<feature type="binding site" evidence="19">
    <location>
        <begin position="138"/>
        <end position="142"/>
    </location>
    <ligand>
        <name>D-ribulose 5-phosphate</name>
        <dbReference type="ChEBI" id="CHEBI:58121"/>
    </ligand>
</feature>
<dbReference type="HAMAP" id="MF_00179">
    <property type="entry name" value="RibA"/>
    <property type="match status" value="1"/>
</dbReference>
<feature type="region of interest" description="DHBP synthase" evidence="19">
    <location>
        <begin position="1"/>
        <end position="199"/>
    </location>
</feature>
<feature type="binding site" evidence="19">
    <location>
        <position position="31"/>
    </location>
    <ligand>
        <name>D-ribulose 5-phosphate</name>
        <dbReference type="ChEBI" id="CHEBI:58121"/>
    </ligand>
</feature>
<keyword evidence="10 19" id="KW-0378">Hydrolase</keyword>
<dbReference type="Gene3D" id="3.90.870.10">
    <property type="entry name" value="DHBP synthase"/>
    <property type="match status" value="1"/>
</dbReference>
<dbReference type="PIRSF" id="PIRSF001259">
    <property type="entry name" value="RibA"/>
    <property type="match status" value="1"/>
</dbReference>
<dbReference type="HAMAP" id="MF_00180">
    <property type="entry name" value="RibB"/>
    <property type="match status" value="1"/>
</dbReference>
<keyword evidence="13 19" id="KW-0342">GTP-binding</keyword>
<dbReference type="Gene3D" id="3.40.50.10990">
    <property type="entry name" value="GTP cyclohydrolase II"/>
    <property type="match status" value="1"/>
</dbReference>
<gene>
    <name evidence="19" type="primary">ribBA</name>
    <name evidence="21" type="ORF">CR203_09885</name>
</gene>
<feature type="binding site" evidence="19">
    <location>
        <begin position="26"/>
        <end position="27"/>
    </location>
    <ligand>
        <name>D-ribulose 5-phosphate</name>
        <dbReference type="ChEBI" id="CHEBI:58121"/>
    </ligand>
</feature>
<dbReference type="SUPFAM" id="SSF142695">
    <property type="entry name" value="RibA-like"/>
    <property type="match status" value="1"/>
</dbReference>
<dbReference type="GO" id="GO:0009231">
    <property type="term" value="P:riboflavin biosynthetic process"/>
    <property type="evidence" value="ECO:0007669"/>
    <property type="project" value="UniProtKB-UniRule"/>
</dbReference>
<evidence type="ECO:0000256" key="4">
    <source>
        <dbReference type="ARBA" id="ARBA00004853"/>
    </source>
</evidence>
<evidence type="ECO:0000256" key="18">
    <source>
        <dbReference type="ARBA" id="ARBA00049295"/>
    </source>
</evidence>
<dbReference type="CDD" id="cd00641">
    <property type="entry name" value="GTP_cyclohydro2"/>
    <property type="match status" value="1"/>
</dbReference>
<dbReference type="NCBIfam" id="TIGR00505">
    <property type="entry name" value="ribA"/>
    <property type="match status" value="1"/>
</dbReference>
<feature type="binding site" evidence="19">
    <location>
        <position position="315"/>
    </location>
    <ligand>
        <name>GTP</name>
        <dbReference type="ChEBI" id="CHEBI:37565"/>
    </ligand>
</feature>